<sequence>MLARAEITQLISLPPIVGVISRHQTCTISIPLLKLCELST</sequence>
<evidence type="ECO:0000313" key="2">
    <source>
        <dbReference type="Proteomes" id="UP000683511"/>
    </source>
</evidence>
<accession>A0A975TCT4</accession>
<dbReference type="AlphaFoldDB" id="A0A975TCT4"/>
<name>A0A975TCT4_9NOST</name>
<dbReference type="Proteomes" id="UP000683511">
    <property type="component" value="Chromosome"/>
</dbReference>
<gene>
    <name evidence="1" type="ORF">B6N60_05048</name>
</gene>
<protein>
    <submittedName>
        <fullName evidence="1">Uncharacterized protein</fullName>
    </submittedName>
</protein>
<dbReference type="EMBL" id="CP021056">
    <property type="protein sequence ID" value="QXE26317.1"/>
    <property type="molecule type" value="Genomic_DNA"/>
</dbReference>
<proteinExistence type="predicted"/>
<keyword evidence="2" id="KW-1185">Reference proteome</keyword>
<reference evidence="1" key="1">
    <citation type="submission" date="2017-04" db="EMBL/GenBank/DDBJ databases">
        <title>Genome deletions in a multicellular cyanobacterial endosymbiont for morphological adaptation in marine diatoms.</title>
        <authorList>
            <person name="Wang Y."/>
            <person name="Gao H."/>
            <person name="Li R."/>
            <person name="Xu X."/>
        </authorList>
    </citation>
    <scope>NUCLEOTIDE SEQUENCE</scope>
    <source>
        <strain evidence="1">FACHB 800</strain>
    </source>
</reference>
<evidence type="ECO:0000313" key="1">
    <source>
        <dbReference type="EMBL" id="QXE26317.1"/>
    </source>
</evidence>
<organism evidence="1 2">
    <name type="scientific">Richelia sinica FACHB-800</name>
    <dbReference type="NCBI Taxonomy" id="1357546"/>
    <lineage>
        <taxon>Bacteria</taxon>
        <taxon>Bacillati</taxon>
        <taxon>Cyanobacteriota</taxon>
        <taxon>Cyanophyceae</taxon>
        <taxon>Nostocales</taxon>
        <taxon>Nostocaceae</taxon>
        <taxon>Richelia</taxon>
    </lineage>
</organism>
<dbReference type="KEGG" id="rsin:B6N60_05048"/>